<name>A0A0C2T8T0_AMAMK</name>
<dbReference type="InParanoid" id="A0A0C2T8T0"/>
<proteinExistence type="predicted"/>
<dbReference type="AlphaFoldDB" id="A0A0C2T8T0"/>
<protein>
    <submittedName>
        <fullName evidence="1">Uncharacterized protein</fullName>
    </submittedName>
</protein>
<sequence length="53" mass="5758">MVNEYDIQLSTRWISSMDNVADGPSRGVSGPAPDLLPFIPPLPSYLSDTLLLP</sequence>
<dbReference type="OrthoDB" id="3255824at2759"/>
<dbReference type="Proteomes" id="UP000054549">
    <property type="component" value="Unassembled WGS sequence"/>
</dbReference>
<dbReference type="EMBL" id="KN818263">
    <property type="protein sequence ID" value="KIL63019.1"/>
    <property type="molecule type" value="Genomic_DNA"/>
</dbReference>
<reference evidence="1 2" key="1">
    <citation type="submission" date="2014-04" db="EMBL/GenBank/DDBJ databases">
        <title>Evolutionary Origins and Diversification of the Mycorrhizal Mutualists.</title>
        <authorList>
            <consortium name="DOE Joint Genome Institute"/>
            <consortium name="Mycorrhizal Genomics Consortium"/>
            <person name="Kohler A."/>
            <person name="Kuo A."/>
            <person name="Nagy L.G."/>
            <person name="Floudas D."/>
            <person name="Copeland A."/>
            <person name="Barry K.W."/>
            <person name="Cichocki N."/>
            <person name="Veneault-Fourrey C."/>
            <person name="LaButti K."/>
            <person name="Lindquist E.A."/>
            <person name="Lipzen A."/>
            <person name="Lundell T."/>
            <person name="Morin E."/>
            <person name="Murat C."/>
            <person name="Riley R."/>
            <person name="Ohm R."/>
            <person name="Sun H."/>
            <person name="Tunlid A."/>
            <person name="Henrissat B."/>
            <person name="Grigoriev I.V."/>
            <person name="Hibbett D.S."/>
            <person name="Martin F."/>
        </authorList>
    </citation>
    <scope>NUCLEOTIDE SEQUENCE [LARGE SCALE GENOMIC DNA]</scope>
    <source>
        <strain evidence="1 2">Koide BX008</strain>
    </source>
</reference>
<organism evidence="1 2">
    <name type="scientific">Amanita muscaria (strain Koide BX008)</name>
    <dbReference type="NCBI Taxonomy" id="946122"/>
    <lineage>
        <taxon>Eukaryota</taxon>
        <taxon>Fungi</taxon>
        <taxon>Dikarya</taxon>
        <taxon>Basidiomycota</taxon>
        <taxon>Agaricomycotina</taxon>
        <taxon>Agaricomycetes</taxon>
        <taxon>Agaricomycetidae</taxon>
        <taxon>Agaricales</taxon>
        <taxon>Pluteineae</taxon>
        <taxon>Amanitaceae</taxon>
        <taxon>Amanita</taxon>
    </lineage>
</organism>
<evidence type="ECO:0000313" key="1">
    <source>
        <dbReference type="EMBL" id="KIL63019.1"/>
    </source>
</evidence>
<accession>A0A0C2T8T0</accession>
<evidence type="ECO:0000313" key="2">
    <source>
        <dbReference type="Proteomes" id="UP000054549"/>
    </source>
</evidence>
<keyword evidence="2" id="KW-1185">Reference proteome</keyword>
<gene>
    <name evidence="1" type="ORF">M378DRAFT_164898</name>
</gene>
<dbReference type="HOGENOM" id="CLU_3068163_0_0_1"/>